<dbReference type="InterPro" id="IPR054272">
    <property type="entry name" value="DUF7003"/>
</dbReference>
<reference evidence="1 2" key="1">
    <citation type="submission" date="2015-09" db="EMBL/GenBank/DDBJ databases">
        <title>Genome sequencing project for genomic taxonomy and phylogenomics of Bacillus-like bacteria.</title>
        <authorList>
            <person name="Liu B."/>
            <person name="Wang J."/>
            <person name="Zhu Y."/>
            <person name="Liu G."/>
            <person name="Chen Q."/>
            <person name="Chen Z."/>
            <person name="Lan J."/>
            <person name="Che J."/>
            <person name="Ge C."/>
            <person name="Shi H."/>
            <person name="Pan Z."/>
            <person name="Liu X."/>
        </authorList>
    </citation>
    <scope>NUCLEOTIDE SEQUENCE [LARGE SCALE GENOMIC DNA]</scope>
    <source>
        <strain evidence="1 2">DSM 19153</strain>
    </source>
</reference>
<accession>A0A9D5DUG2</accession>
<comment type="caution">
    <text evidence="1">The sequence shown here is derived from an EMBL/GenBank/DDBJ whole genome shotgun (WGS) entry which is preliminary data.</text>
</comment>
<dbReference type="Pfam" id="PF22535">
    <property type="entry name" value="DUF7003"/>
    <property type="match status" value="1"/>
</dbReference>
<name>A0A9D5DUG2_9BACI</name>
<protein>
    <submittedName>
        <fullName evidence="1">Uncharacterized protein</fullName>
    </submittedName>
</protein>
<dbReference type="AlphaFoldDB" id="A0A9D5DUG2"/>
<gene>
    <name evidence="1" type="ORF">AN965_04675</name>
</gene>
<dbReference type="Proteomes" id="UP000051061">
    <property type="component" value="Unassembled WGS sequence"/>
</dbReference>
<organism evidence="1 2">
    <name type="scientific">Alkalicoccobacillus plakortidis</name>
    <dbReference type="NCBI Taxonomy" id="444060"/>
    <lineage>
        <taxon>Bacteria</taxon>
        <taxon>Bacillati</taxon>
        <taxon>Bacillota</taxon>
        <taxon>Bacilli</taxon>
        <taxon>Bacillales</taxon>
        <taxon>Bacillaceae</taxon>
        <taxon>Alkalicoccobacillus</taxon>
    </lineage>
</organism>
<sequence length="225" mass="26343">MIRAEDVLEILDREFDEFNRPIFEWRYTNYIGSRCSIIKLSNDGWVILVQSFLLDNKGPFISLDIYSNSLSKSYKSVNVGVKLKDRLGLEINYKHSEVSELLKMDKVSLINKIYKVNQFAPPTNNLKDENKEKILTSFFRHLFDTTSLSDCLWYKPNELLKEIGLNSKVKTYLEIDEWEYPDYLTDASESKSFQSFANFLETGEVPVDLGEINSGWEQWKEFDIN</sequence>
<dbReference type="EMBL" id="LJJD01000011">
    <property type="protein sequence ID" value="KQL58249.1"/>
    <property type="molecule type" value="Genomic_DNA"/>
</dbReference>
<evidence type="ECO:0000313" key="2">
    <source>
        <dbReference type="Proteomes" id="UP000051061"/>
    </source>
</evidence>
<proteinExistence type="predicted"/>
<keyword evidence="2" id="KW-1185">Reference proteome</keyword>
<evidence type="ECO:0000313" key="1">
    <source>
        <dbReference type="EMBL" id="KQL58249.1"/>
    </source>
</evidence>